<keyword evidence="4 6" id="KW-0175">Coiled coil</keyword>
<evidence type="ECO:0000313" key="8">
    <source>
        <dbReference type="Proteomes" id="UP000037510"/>
    </source>
</evidence>
<protein>
    <submittedName>
        <fullName evidence="7">Uncharacterized protein</fullName>
    </submittedName>
</protein>
<organism evidence="7 8">
    <name type="scientific">Operophtera brumata</name>
    <name type="common">Winter moth</name>
    <name type="synonym">Phalaena brumata</name>
    <dbReference type="NCBI Taxonomy" id="104452"/>
    <lineage>
        <taxon>Eukaryota</taxon>
        <taxon>Metazoa</taxon>
        <taxon>Ecdysozoa</taxon>
        <taxon>Arthropoda</taxon>
        <taxon>Hexapoda</taxon>
        <taxon>Insecta</taxon>
        <taxon>Pterygota</taxon>
        <taxon>Neoptera</taxon>
        <taxon>Endopterygota</taxon>
        <taxon>Lepidoptera</taxon>
        <taxon>Glossata</taxon>
        <taxon>Ditrysia</taxon>
        <taxon>Geometroidea</taxon>
        <taxon>Geometridae</taxon>
        <taxon>Larentiinae</taxon>
        <taxon>Operophtera</taxon>
    </lineage>
</organism>
<comment type="caution">
    <text evidence="7">The sequence shown here is derived from an EMBL/GenBank/DDBJ whole genome shotgun (WGS) entry which is preliminary data.</text>
</comment>
<dbReference type="PANTHER" id="PTHR23162:SF10">
    <property type="entry name" value="FI13205P"/>
    <property type="match status" value="1"/>
</dbReference>
<dbReference type="GO" id="GO:1902017">
    <property type="term" value="P:regulation of cilium assembly"/>
    <property type="evidence" value="ECO:0007669"/>
    <property type="project" value="TreeGrafter"/>
</dbReference>
<feature type="coiled-coil region" evidence="6">
    <location>
        <begin position="259"/>
        <end position="343"/>
    </location>
</feature>
<evidence type="ECO:0000256" key="3">
    <source>
        <dbReference type="ARBA" id="ARBA00022490"/>
    </source>
</evidence>
<dbReference type="Proteomes" id="UP000037510">
    <property type="component" value="Unassembled WGS sequence"/>
</dbReference>
<evidence type="ECO:0000256" key="4">
    <source>
        <dbReference type="ARBA" id="ARBA00023054"/>
    </source>
</evidence>
<dbReference type="AlphaFoldDB" id="A0A0L7L9U8"/>
<keyword evidence="5" id="KW-0206">Cytoskeleton</keyword>
<accession>A0A0L7L9U8</accession>
<evidence type="ECO:0000256" key="6">
    <source>
        <dbReference type="SAM" id="Coils"/>
    </source>
</evidence>
<sequence>MLRADLVEKERCQHREVQNRLRALEMKFEGLTPHTDMTKGNQGDAFDKEVSVRTLKQSNRALHDEIDELRHMQSYQIVEEQRRQMDLMDKENTRISEQINLEIQRVKLKFQEKLQELAPIPDLMKATQIRMKDAQQAQALAEHNAEQFARELICAREKMEVLMRGTTKPAEKPADRGSDEKQLALLQQKISQLLEANANFKSEIDRYKSGNLVAPLQAKAIMFELACSVSRAKVLRTEDLMLKIEKQLHDKILECTELYAEKSRVLDEAERALKRANERTEIIRKCLQNTVAELERQLAASRAQVRNAQKDREEVQGCMTEQISRLNDNFAQAQLRIIGLQKQFQHDLNPVHFQIK</sequence>
<keyword evidence="3" id="KW-0963">Cytoplasm</keyword>
<evidence type="ECO:0000256" key="5">
    <source>
        <dbReference type="ARBA" id="ARBA00023212"/>
    </source>
</evidence>
<evidence type="ECO:0000256" key="1">
    <source>
        <dbReference type="ARBA" id="ARBA00004300"/>
    </source>
</evidence>
<evidence type="ECO:0000256" key="2">
    <source>
        <dbReference type="ARBA" id="ARBA00009316"/>
    </source>
</evidence>
<proteinExistence type="inferred from homology"/>
<comment type="subcellular location">
    <subcellularLocation>
        <location evidence="1">Cytoplasm</location>
        <location evidence="1">Cytoskeleton</location>
        <location evidence="1">Microtubule organizing center</location>
        <location evidence="1">Centrosome</location>
    </subcellularLocation>
</comment>
<reference evidence="7 8" key="1">
    <citation type="journal article" date="2015" name="Genome Biol. Evol.">
        <title>The genome of winter moth (Operophtera brumata) provides a genomic perspective on sexual dimorphism and phenology.</title>
        <authorList>
            <person name="Derks M.F."/>
            <person name="Smit S."/>
            <person name="Salis L."/>
            <person name="Schijlen E."/>
            <person name="Bossers A."/>
            <person name="Mateman C."/>
            <person name="Pijl A.S."/>
            <person name="de Ridder D."/>
            <person name="Groenen M.A."/>
            <person name="Visser M.E."/>
            <person name="Megens H.J."/>
        </authorList>
    </citation>
    <scope>NUCLEOTIDE SEQUENCE [LARGE SCALE GENOMIC DNA]</scope>
    <source>
        <strain evidence="7">WM2013NL</strain>
        <tissue evidence="7">Head and thorax</tissue>
    </source>
</reference>
<dbReference type="GO" id="GO:0005813">
    <property type="term" value="C:centrosome"/>
    <property type="evidence" value="ECO:0007669"/>
    <property type="project" value="UniProtKB-SubCell"/>
</dbReference>
<gene>
    <name evidence="7" type="ORF">OBRU01_12578</name>
</gene>
<dbReference type="STRING" id="104452.A0A0L7L9U8"/>
<comment type="similarity">
    <text evidence="2">Belongs to the ODF2 family.</text>
</comment>
<name>A0A0L7L9U8_OPEBR</name>
<dbReference type="InterPro" id="IPR026099">
    <property type="entry name" value="Odf2-rel"/>
</dbReference>
<dbReference type="EMBL" id="JTDY01002043">
    <property type="protein sequence ID" value="KOB72252.1"/>
    <property type="molecule type" value="Genomic_DNA"/>
</dbReference>
<feature type="non-terminal residue" evidence="7">
    <location>
        <position position="356"/>
    </location>
</feature>
<evidence type="ECO:0000313" key="7">
    <source>
        <dbReference type="EMBL" id="KOB72252.1"/>
    </source>
</evidence>
<feature type="coiled-coil region" evidence="6">
    <location>
        <begin position="52"/>
        <end position="98"/>
    </location>
</feature>
<keyword evidence="8" id="KW-1185">Reference proteome</keyword>
<dbReference type="PANTHER" id="PTHR23162">
    <property type="entry name" value="OUTER DENSE FIBER OF SPERM TAILS 2"/>
    <property type="match status" value="1"/>
</dbReference>